<proteinExistence type="predicted"/>
<comment type="caution">
    <text evidence="1">The sequence shown here is derived from an EMBL/GenBank/DDBJ whole genome shotgun (WGS) entry which is preliminary data.</text>
</comment>
<name>A0ABN8H6Q6_9BACL</name>
<accession>A0ABN8H6Q6</accession>
<organism evidence="1 2">
    <name type="scientific">Paenibacillus auburnensis</name>
    <dbReference type="NCBI Taxonomy" id="2905649"/>
    <lineage>
        <taxon>Bacteria</taxon>
        <taxon>Bacillati</taxon>
        <taxon>Bacillota</taxon>
        <taxon>Bacilli</taxon>
        <taxon>Bacillales</taxon>
        <taxon>Paenibacillaceae</taxon>
        <taxon>Paenibacillus</taxon>
    </lineage>
</organism>
<sequence length="50" mass="5756">MKELRRVLVSKAQLESRVEELGAAISRDYEGKELVLIGILKRLLPYSWPT</sequence>
<evidence type="ECO:0008006" key="3">
    <source>
        <dbReference type="Google" id="ProtNLM"/>
    </source>
</evidence>
<gene>
    <name evidence="1" type="ORF">PAECIP111892_05583</name>
</gene>
<dbReference type="Gene3D" id="3.40.50.2020">
    <property type="match status" value="1"/>
</dbReference>
<keyword evidence="2" id="KW-1185">Reference proteome</keyword>
<dbReference type="Proteomes" id="UP000838324">
    <property type="component" value="Unassembled WGS sequence"/>
</dbReference>
<evidence type="ECO:0000313" key="1">
    <source>
        <dbReference type="EMBL" id="CAH1225229.1"/>
    </source>
</evidence>
<dbReference type="RefSeq" id="WP_236337433.1">
    <property type="nucleotide sequence ID" value="NZ_CAKMMG010000016.1"/>
</dbReference>
<reference evidence="1" key="1">
    <citation type="submission" date="2022-01" db="EMBL/GenBank/DDBJ databases">
        <authorList>
            <person name="Criscuolo A."/>
        </authorList>
    </citation>
    <scope>NUCLEOTIDE SEQUENCE</scope>
    <source>
        <strain evidence="1">CIP111892</strain>
    </source>
</reference>
<evidence type="ECO:0000313" key="2">
    <source>
        <dbReference type="Proteomes" id="UP000838324"/>
    </source>
</evidence>
<protein>
    <recommendedName>
        <fullName evidence="3">Hypoxanthine phosphoribosyltransferase</fullName>
    </recommendedName>
</protein>
<dbReference type="InterPro" id="IPR029057">
    <property type="entry name" value="PRTase-like"/>
</dbReference>
<dbReference type="EMBL" id="CAKMMG010000016">
    <property type="protein sequence ID" value="CAH1225229.1"/>
    <property type="molecule type" value="Genomic_DNA"/>
</dbReference>